<name>A0AB35ZAC5_9BACT</name>
<dbReference type="RefSeq" id="WP_153088294.1">
    <property type="nucleotide sequence ID" value="NZ_VZAT01000087.1"/>
</dbReference>
<feature type="transmembrane region" description="Helical" evidence="1">
    <location>
        <begin position="24"/>
        <end position="46"/>
    </location>
</feature>
<accession>A0AB35ZAC5</accession>
<reference evidence="4" key="1">
    <citation type="submission" date="2019-09" db="EMBL/GenBank/DDBJ databases">
        <title>Distinct polysaccharide growth profiles of human intestinal Prevotella copri isolates.</title>
        <authorList>
            <person name="Fehlner-Peach H."/>
            <person name="Magnabosco C."/>
            <person name="Raghavan V."/>
            <person name="Scher J.U."/>
            <person name="Tett A."/>
            <person name="Cox L.M."/>
            <person name="Gottsegen C."/>
            <person name="Watters A."/>
            <person name="Wiltshire- Gordon J.D."/>
            <person name="Segata N."/>
            <person name="Bonneau R."/>
            <person name="Littman D.R."/>
        </authorList>
    </citation>
    <scope>NUCLEOTIDE SEQUENCE [LARGE SCALE GENOMIC DNA]</scope>
    <source>
        <strain evidence="4">iAK279</strain>
    </source>
</reference>
<protein>
    <submittedName>
        <fullName evidence="3">Acyltransferase family protein</fullName>
    </submittedName>
</protein>
<dbReference type="Pfam" id="PF01757">
    <property type="entry name" value="Acyl_transf_3"/>
    <property type="match status" value="1"/>
</dbReference>
<evidence type="ECO:0000259" key="2">
    <source>
        <dbReference type="Pfam" id="PF01757"/>
    </source>
</evidence>
<feature type="transmembrane region" description="Helical" evidence="1">
    <location>
        <begin position="66"/>
        <end position="85"/>
    </location>
</feature>
<dbReference type="EMBL" id="VZBT01000013">
    <property type="protein sequence ID" value="MQO02818.1"/>
    <property type="molecule type" value="Genomic_DNA"/>
</dbReference>
<dbReference type="AlphaFoldDB" id="A0AB35ZAC5"/>
<dbReference type="GO" id="GO:0016747">
    <property type="term" value="F:acyltransferase activity, transferring groups other than amino-acyl groups"/>
    <property type="evidence" value="ECO:0007669"/>
    <property type="project" value="InterPro"/>
</dbReference>
<organism evidence="3 4">
    <name type="scientific">Segatella copri</name>
    <dbReference type="NCBI Taxonomy" id="165179"/>
    <lineage>
        <taxon>Bacteria</taxon>
        <taxon>Pseudomonadati</taxon>
        <taxon>Bacteroidota</taxon>
        <taxon>Bacteroidia</taxon>
        <taxon>Bacteroidales</taxon>
        <taxon>Prevotellaceae</taxon>
        <taxon>Segatella</taxon>
    </lineage>
</organism>
<sequence>MFQVFDNSKATSAKVDSNYFNDISLLRVSAMLMVVFYHCLCPYSIWDGSDYFIGFHVQTWDVVAGMLSQVHLPIFFLISGYLFAYKRNMGGV</sequence>
<proteinExistence type="predicted"/>
<evidence type="ECO:0000313" key="3">
    <source>
        <dbReference type="EMBL" id="MQO02818.1"/>
    </source>
</evidence>
<keyword evidence="1" id="KW-0472">Membrane</keyword>
<comment type="caution">
    <text evidence="3">The sequence shown here is derived from an EMBL/GenBank/DDBJ whole genome shotgun (WGS) entry which is preliminary data.</text>
</comment>
<keyword evidence="1" id="KW-1133">Transmembrane helix</keyword>
<evidence type="ECO:0000313" key="4">
    <source>
        <dbReference type="Proteomes" id="UP000390763"/>
    </source>
</evidence>
<keyword evidence="3" id="KW-0012">Acyltransferase</keyword>
<feature type="domain" description="Acyltransferase 3" evidence="2">
    <location>
        <begin position="21"/>
        <end position="86"/>
    </location>
</feature>
<keyword evidence="3" id="KW-0808">Transferase</keyword>
<keyword evidence="1" id="KW-0812">Transmembrane</keyword>
<evidence type="ECO:0000256" key="1">
    <source>
        <dbReference type="SAM" id="Phobius"/>
    </source>
</evidence>
<dbReference type="InterPro" id="IPR002656">
    <property type="entry name" value="Acyl_transf_3_dom"/>
</dbReference>
<dbReference type="Proteomes" id="UP000390763">
    <property type="component" value="Unassembled WGS sequence"/>
</dbReference>
<gene>
    <name evidence="3" type="ORF">F7D62_01535</name>
</gene>